<evidence type="ECO:0000256" key="9">
    <source>
        <dbReference type="ARBA" id="ARBA00023098"/>
    </source>
</evidence>
<dbReference type="SMART" id="SM00046">
    <property type="entry name" value="DAGKc"/>
    <property type="match status" value="1"/>
</dbReference>
<dbReference type="PANTHER" id="PTHR12358:SF106">
    <property type="entry name" value="LIPID KINASE YEGS"/>
    <property type="match status" value="1"/>
</dbReference>
<keyword evidence="9" id="KW-0443">Lipid metabolism</keyword>
<dbReference type="InterPro" id="IPR016064">
    <property type="entry name" value="NAD/diacylglycerol_kinase_sf"/>
</dbReference>
<evidence type="ECO:0000256" key="8">
    <source>
        <dbReference type="ARBA" id="ARBA00022842"/>
    </source>
</evidence>
<evidence type="ECO:0000256" key="10">
    <source>
        <dbReference type="ARBA" id="ARBA00023209"/>
    </source>
</evidence>
<sequence>MIYIHFIINPISGSGKHNLSASYLLSQFPKEKYKIEIDYTNQKKHAIVLTKAAIVHNPDYIIACGGDGTINEVASCLVGTSIKLGIIPVGSGNGLASNLNIPRNFDKAIAIIKKGNATTMDVGQLNHKYFFSNMGIGIDAMIIKKYERAGKRTLPAYIKAALSSSLEFKPQKTIVHFNDQIIETDPLMLFISNSNEMGYNMSLTPKASLHDGLLDMIIIPKLSFFEKIMLGYHVLRNSIEKFEKAKHFLVKDIQIEMPAKIFIDAQIDGEQYNLKTNEIKVSILPNGLQVLVHL</sequence>
<dbReference type="EMBL" id="MUHB01000012">
    <property type="protein sequence ID" value="OXB03753.1"/>
    <property type="molecule type" value="Genomic_DNA"/>
</dbReference>
<evidence type="ECO:0000256" key="6">
    <source>
        <dbReference type="ARBA" id="ARBA00022777"/>
    </source>
</evidence>
<dbReference type="Pfam" id="PF00781">
    <property type="entry name" value="DAGK_cat"/>
    <property type="match status" value="1"/>
</dbReference>
<evidence type="ECO:0000256" key="11">
    <source>
        <dbReference type="ARBA" id="ARBA00023264"/>
    </source>
</evidence>
<dbReference type="GO" id="GO:0005524">
    <property type="term" value="F:ATP binding"/>
    <property type="evidence" value="ECO:0007669"/>
    <property type="project" value="UniProtKB-KW"/>
</dbReference>
<dbReference type="GO" id="GO:0016301">
    <property type="term" value="F:kinase activity"/>
    <property type="evidence" value="ECO:0007669"/>
    <property type="project" value="UniProtKB-KW"/>
</dbReference>
<evidence type="ECO:0000256" key="3">
    <source>
        <dbReference type="ARBA" id="ARBA00022679"/>
    </source>
</evidence>
<dbReference type="InterPro" id="IPR045540">
    <property type="entry name" value="YegS/DAGK_C"/>
</dbReference>
<keyword evidence="15" id="KW-1185">Reference proteome</keyword>
<dbReference type="Gene3D" id="2.60.200.40">
    <property type="match status" value="1"/>
</dbReference>
<dbReference type="GO" id="GO:0005886">
    <property type="term" value="C:plasma membrane"/>
    <property type="evidence" value="ECO:0007669"/>
    <property type="project" value="TreeGrafter"/>
</dbReference>
<evidence type="ECO:0000256" key="4">
    <source>
        <dbReference type="ARBA" id="ARBA00022723"/>
    </source>
</evidence>
<name>A0AB36NZ91_9FLAO</name>
<evidence type="ECO:0000313" key="14">
    <source>
        <dbReference type="EMBL" id="SHL66249.1"/>
    </source>
</evidence>
<evidence type="ECO:0000256" key="2">
    <source>
        <dbReference type="ARBA" id="ARBA00022516"/>
    </source>
</evidence>
<dbReference type="EMBL" id="FRBX01000001">
    <property type="protein sequence ID" value="SHL66249.1"/>
    <property type="molecule type" value="Genomic_DNA"/>
</dbReference>
<dbReference type="PROSITE" id="PS50146">
    <property type="entry name" value="DAGK"/>
    <property type="match status" value="1"/>
</dbReference>
<comment type="caution">
    <text evidence="13">The sequence shown here is derived from an EMBL/GenBank/DDBJ whole genome shotgun (WGS) entry which is preliminary data.</text>
</comment>
<comment type="cofactor">
    <cofactor evidence="1">
        <name>Mg(2+)</name>
        <dbReference type="ChEBI" id="CHEBI:18420"/>
    </cofactor>
</comment>
<protein>
    <submittedName>
        <fullName evidence="14">Lipid kinase, YegS/Rv2252/BmrU family</fullName>
    </submittedName>
</protein>
<keyword evidence="11" id="KW-1208">Phospholipid metabolism</keyword>
<dbReference type="GO" id="GO:0008654">
    <property type="term" value="P:phospholipid biosynthetic process"/>
    <property type="evidence" value="ECO:0007669"/>
    <property type="project" value="UniProtKB-KW"/>
</dbReference>
<dbReference type="Gene3D" id="3.40.50.10330">
    <property type="entry name" value="Probable inorganic polyphosphate/atp-NAD kinase, domain 1"/>
    <property type="match status" value="1"/>
</dbReference>
<keyword evidence="3" id="KW-0808">Transferase</keyword>
<dbReference type="PANTHER" id="PTHR12358">
    <property type="entry name" value="SPHINGOSINE KINASE"/>
    <property type="match status" value="1"/>
</dbReference>
<proteinExistence type="predicted"/>
<evidence type="ECO:0000256" key="7">
    <source>
        <dbReference type="ARBA" id="ARBA00022840"/>
    </source>
</evidence>
<dbReference type="Pfam" id="PF19279">
    <property type="entry name" value="YegS_C"/>
    <property type="match status" value="1"/>
</dbReference>
<dbReference type="GO" id="GO:0046872">
    <property type="term" value="F:metal ion binding"/>
    <property type="evidence" value="ECO:0007669"/>
    <property type="project" value="UniProtKB-KW"/>
</dbReference>
<dbReference type="SUPFAM" id="SSF111331">
    <property type="entry name" value="NAD kinase/diacylglycerol kinase-like"/>
    <property type="match status" value="1"/>
</dbReference>
<keyword evidence="5" id="KW-0547">Nucleotide-binding</keyword>
<dbReference type="InterPro" id="IPR050187">
    <property type="entry name" value="Lipid_Phosphate_FormReg"/>
</dbReference>
<keyword evidence="2" id="KW-0444">Lipid biosynthesis</keyword>
<keyword evidence="8" id="KW-0460">Magnesium</keyword>
<dbReference type="InterPro" id="IPR001206">
    <property type="entry name" value="Diacylglycerol_kinase_cat_dom"/>
</dbReference>
<dbReference type="AlphaFoldDB" id="A0AB36NZ91"/>
<dbReference type="RefSeq" id="WP_073394104.1">
    <property type="nucleotide sequence ID" value="NZ_FRBX01000001.1"/>
</dbReference>
<evidence type="ECO:0000256" key="1">
    <source>
        <dbReference type="ARBA" id="ARBA00001946"/>
    </source>
</evidence>
<evidence type="ECO:0000313" key="13">
    <source>
        <dbReference type="EMBL" id="OXB03753.1"/>
    </source>
</evidence>
<keyword evidence="7" id="KW-0067">ATP-binding</keyword>
<dbReference type="InterPro" id="IPR017438">
    <property type="entry name" value="ATP-NAD_kinase_N"/>
</dbReference>
<keyword evidence="10" id="KW-0594">Phospholipid biosynthesis</keyword>
<dbReference type="Proteomes" id="UP000198431">
    <property type="component" value="Unassembled WGS sequence"/>
</dbReference>
<dbReference type="InterPro" id="IPR005218">
    <property type="entry name" value="Diacylglycerol/lipid_kinase"/>
</dbReference>
<dbReference type="NCBIfam" id="TIGR00147">
    <property type="entry name" value="YegS/Rv2252/BmrU family lipid kinase"/>
    <property type="match status" value="1"/>
</dbReference>
<keyword evidence="6 14" id="KW-0418">Kinase</keyword>
<evidence type="ECO:0000313" key="15">
    <source>
        <dbReference type="Proteomes" id="UP000184216"/>
    </source>
</evidence>
<evidence type="ECO:0000259" key="12">
    <source>
        <dbReference type="PROSITE" id="PS50146"/>
    </source>
</evidence>
<organism evidence="13 16">
    <name type="scientific">Flavobacterium pectinovorum</name>
    <dbReference type="NCBI Taxonomy" id="29533"/>
    <lineage>
        <taxon>Bacteria</taxon>
        <taxon>Pseudomonadati</taxon>
        <taxon>Bacteroidota</taxon>
        <taxon>Flavobacteriia</taxon>
        <taxon>Flavobacteriales</taxon>
        <taxon>Flavobacteriaceae</taxon>
        <taxon>Flavobacterium</taxon>
    </lineage>
</organism>
<keyword evidence="4" id="KW-0479">Metal-binding</keyword>
<feature type="domain" description="DAGKc" evidence="12">
    <location>
        <begin position="1"/>
        <end position="129"/>
    </location>
</feature>
<dbReference type="Proteomes" id="UP000184216">
    <property type="component" value="Unassembled WGS sequence"/>
</dbReference>
<accession>A0AB36NZ91</accession>
<evidence type="ECO:0000256" key="5">
    <source>
        <dbReference type="ARBA" id="ARBA00022741"/>
    </source>
</evidence>
<reference evidence="13 16" key="1">
    <citation type="submission" date="2016-11" db="EMBL/GenBank/DDBJ databases">
        <title>Whole genomes of Flavobacteriaceae.</title>
        <authorList>
            <person name="Stine C."/>
            <person name="Li C."/>
            <person name="Tadesse D."/>
        </authorList>
    </citation>
    <scope>NUCLEOTIDE SEQUENCE [LARGE SCALE GENOMIC DNA]</scope>
    <source>
        <strain evidence="13 16">ATCC 19366</strain>
    </source>
</reference>
<evidence type="ECO:0000313" key="16">
    <source>
        <dbReference type="Proteomes" id="UP000198431"/>
    </source>
</evidence>
<reference evidence="14 15" key="2">
    <citation type="submission" date="2016-11" db="EMBL/GenBank/DDBJ databases">
        <authorList>
            <person name="Varghese N."/>
            <person name="Submissions S."/>
        </authorList>
    </citation>
    <scope>NUCLEOTIDE SEQUENCE [LARGE SCALE GENOMIC DNA]</scope>
    <source>
        <strain evidence="14 15">DSM 6368</strain>
    </source>
</reference>
<gene>
    <name evidence="13" type="ORF">B0A72_14720</name>
    <name evidence="14" type="ORF">SAMN05444387_1174</name>
</gene>